<dbReference type="NCBIfam" id="NF041431">
    <property type="entry name" value="S_layer_MEMAR"/>
    <property type="match status" value="1"/>
</dbReference>
<dbReference type="InterPro" id="IPR026371">
    <property type="entry name" value="PGF_CTERM"/>
</dbReference>
<proteinExistence type="predicted"/>
<dbReference type="GO" id="GO:0016020">
    <property type="term" value="C:membrane"/>
    <property type="evidence" value="ECO:0007669"/>
    <property type="project" value="UniProtKB-SubCell"/>
</dbReference>
<name>A0A0W8F1R6_9ZZZZ</name>
<gene>
    <name evidence="4" type="ORF">ASZ90_015700</name>
</gene>
<evidence type="ECO:0000256" key="1">
    <source>
        <dbReference type="SAM" id="Phobius"/>
    </source>
</evidence>
<dbReference type="Pfam" id="PF12863">
    <property type="entry name" value="DUF3821"/>
    <property type="match status" value="1"/>
</dbReference>
<feature type="domain" description="PGF-CTERM archaeal protein-sorting signal" evidence="3">
    <location>
        <begin position="847"/>
        <end position="869"/>
    </location>
</feature>
<comment type="caution">
    <text evidence="4">The sequence shown here is derived from an EMBL/GenBank/DDBJ whole genome shotgun (WGS) entry which is preliminary data.</text>
</comment>
<keyword evidence="1" id="KW-0812">Transmembrane</keyword>
<keyword evidence="1" id="KW-0472">Membrane</keyword>
<evidence type="ECO:0000313" key="4">
    <source>
        <dbReference type="EMBL" id="KUG14670.1"/>
    </source>
</evidence>
<accession>A0A0W8F1R6</accession>
<sequence length="870" mass="92705">MPTAVQDVCIGLNVSKLDMSIRRTKMTKRFSLALIALVALAMLILPASAVLNQIAQGGDVFIGEENLDVTAAVGGFPQIAWFASGTVPATDTPNYIIAVGTPATFYVAPADFVGRTGNWYRWNGANQGVAFNVVDPNIDIKVWAQSAAGGRDVTGKQVVAGEILNFRVETNTYSVTNRPGALATDGFITIKVKTADGSTYTALRGSFAAPLTDTKTLTLQRVDSSLWYWVPTAPAANGWDTTFTEAGSRLYKAGTYTISAELILNRIKDNYKAPDGTDYTGKTVTALKTVAITGDTVKIEASKDTVVRGNQFSVTVTGRPNEQYYLWVKGTSGMTDPTKLPPQIAPNQDGVARDAPAACAALPPGAIGNYQYEGGAGQTICSAVSSVPNSQAYYARITTSSTGTRTVGFTTGPDTDDRKYTIRVENLFAGQFRSDEVNVNVEKGTVTVVAAGDQSYFLGQEVKLSGTNSETEEVYLFITGPNLPNNGGLLTDPRTPVNPFVFPPVFTTATVNDDNTWEYKWQTANLNIDAGTYTIYAVSTPNARDQLAGTQYGTVSIIIRKPFVTAQVSQSTVAQGDDVFIRGVAEGQPSQGVAIWIMGKNYATRATESVNDDGTFEYEVSGALTSQMTSGQYFVVVQHPMYNDLFDVTIQGNFVVGAYPVRWSNLFALFGAGSLQGSDAANALTIAMDNAAIDDTYTKLQFLVEVPEIRITPVTQKMVGDKFEIRGTTNLAVDDELLVEIYSSSFGPTPKEATGEFSGASGTVKVVRGTEGFNTWAFPVDATLFKADEYIVQVTAIGLQTAQDVTATTLFTVVESVPTTVPTTAPPTTVPTTAPPTTVPTTVPATTPGFGALVALIGLGAVAFLIVRKH</sequence>
<dbReference type="InterPro" id="IPR024277">
    <property type="entry name" value="DUF3821"/>
</dbReference>
<evidence type="ECO:0000259" key="3">
    <source>
        <dbReference type="Pfam" id="PF18204"/>
    </source>
</evidence>
<feature type="domain" description="DUF3821" evidence="2">
    <location>
        <begin position="56"/>
        <end position="269"/>
    </location>
</feature>
<organism evidence="4">
    <name type="scientific">hydrocarbon metagenome</name>
    <dbReference type="NCBI Taxonomy" id="938273"/>
    <lineage>
        <taxon>unclassified sequences</taxon>
        <taxon>metagenomes</taxon>
        <taxon>ecological metagenomes</taxon>
    </lineage>
</organism>
<dbReference type="AlphaFoldDB" id="A0A0W8F1R6"/>
<reference evidence="4" key="1">
    <citation type="journal article" date="2015" name="Proc. Natl. Acad. Sci. U.S.A.">
        <title>Networks of energetic and metabolic interactions define dynamics in microbial communities.</title>
        <authorList>
            <person name="Embree M."/>
            <person name="Liu J.K."/>
            <person name="Al-Bassam M.M."/>
            <person name="Zengler K."/>
        </authorList>
    </citation>
    <scope>NUCLEOTIDE SEQUENCE</scope>
</reference>
<feature type="transmembrane region" description="Helical" evidence="1">
    <location>
        <begin position="849"/>
        <end position="867"/>
    </location>
</feature>
<feature type="transmembrane region" description="Helical" evidence="1">
    <location>
        <begin position="30"/>
        <end position="51"/>
    </location>
</feature>
<protein>
    <submittedName>
        <fullName evidence="4">Uncharacterized protein</fullName>
    </submittedName>
</protein>
<dbReference type="NCBIfam" id="TIGR04126">
    <property type="entry name" value="PGF_CTERM"/>
    <property type="match status" value="1"/>
</dbReference>
<dbReference type="Pfam" id="PF18204">
    <property type="entry name" value="PGF-CTERM"/>
    <property type="match status" value="1"/>
</dbReference>
<keyword evidence="1" id="KW-1133">Transmembrane helix</keyword>
<dbReference type="EMBL" id="LNQE01001633">
    <property type="protein sequence ID" value="KUG14670.1"/>
    <property type="molecule type" value="Genomic_DNA"/>
</dbReference>
<evidence type="ECO:0000259" key="2">
    <source>
        <dbReference type="Pfam" id="PF12863"/>
    </source>
</evidence>